<evidence type="ECO:0000256" key="1">
    <source>
        <dbReference type="SAM" id="MobiDB-lite"/>
    </source>
</evidence>
<evidence type="ECO:0000313" key="3">
    <source>
        <dbReference type="Proteomes" id="UP000036403"/>
    </source>
</evidence>
<dbReference type="PaxDb" id="67767-A0A0J7JXE5"/>
<dbReference type="EMBL" id="LBMM01022573">
    <property type="protein sequence ID" value="KMQ82868.1"/>
    <property type="molecule type" value="Genomic_DNA"/>
</dbReference>
<dbReference type="Proteomes" id="UP000036403">
    <property type="component" value="Unassembled WGS sequence"/>
</dbReference>
<proteinExistence type="predicted"/>
<organism evidence="2 3">
    <name type="scientific">Lasius niger</name>
    <name type="common">Black garden ant</name>
    <dbReference type="NCBI Taxonomy" id="67767"/>
    <lineage>
        <taxon>Eukaryota</taxon>
        <taxon>Metazoa</taxon>
        <taxon>Ecdysozoa</taxon>
        <taxon>Arthropoda</taxon>
        <taxon>Hexapoda</taxon>
        <taxon>Insecta</taxon>
        <taxon>Pterygota</taxon>
        <taxon>Neoptera</taxon>
        <taxon>Endopterygota</taxon>
        <taxon>Hymenoptera</taxon>
        <taxon>Apocrita</taxon>
        <taxon>Aculeata</taxon>
        <taxon>Formicoidea</taxon>
        <taxon>Formicidae</taxon>
        <taxon>Formicinae</taxon>
        <taxon>Lasius</taxon>
        <taxon>Lasius</taxon>
    </lineage>
</organism>
<dbReference type="AlphaFoldDB" id="A0A0J7JXE5"/>
<feature type="compositionally biased region" description="Low complexity" evidence="1">
    <location>
        <begin position="11"/>
        <end position="21"/>
    </location>
</feature>
<accession>A0A0J7JXE5</accession>
<sequence>MADMQDCMETGDLSSSSSDLGPNISDGPLVDLVFRGDRSPHIWTHGLVDSDNEYGYHSTYLVGRDGFMVMPGSLRLYLIAGTYIRNSCKNDWFYGKVPVSDYSKFVSYVNSLDQSMVFIFDFKDVGTGDERAEVFVVVLSEENFRLEGFAHFRWLDEITSTFHLSSPIPSPTIPSPTVDTASTTGPSRESLLEILDNGGSLPISWEKGLCRCSKVSNRTDTFVRLSPEIRLFAFLTEQFRRRYPGQWYYGVVPKTELGRFVELVDDMRRFRLIVLKLGGEIHAILETDGEMAIPYLRPVLTEETLVRLLTAVLPPTAPSV</sequence>
<evidence type="ECO:0000313" key="2">
    <source>
        <dbReference type="EMBL" id="KMQ82868.1"/>
    </source>
</evidence>
<protein>
    <submittedName>
        <fullName evidence="2">Synaptonemal complex protein</fullName>
    </submittedName>
</protein>
<comment type="caution">
    <text evidence="2">The sequence shown here is derived from an EMBL/GenBank/DDBJ whole genome shotgun (WGS) entry which is preliminary data.</text>
</comment>
<reference evidence="2 3" key="1">
    <citation type="submission" date="2015-04" db="EMBL/GenBank/DDBJ databases">
        <title>Lasius niger genome sequencing.</title>
        <authorList>
            <person name="Konorov E.A."/>
            <person name="Nikitin M.A."/>
            <person name="Kirill M.V."/>
            <person name="Chang P."/>
        </authorList>
    </citation>
    <scope>NUCLEOTIDE SEQUENCE [LARGE SCALE GENOMIC DNA]</scope>
    <source>
        <tissue evidence="2">Whole</tissue>
    </source>
</reference>
<keyword evidence="3" id="KW-1185">Reference proteome</keyword>
<name>A0A0J7JXE5_LASNI</name>
<gene>
    <name evidence="2" type="ORF">RF55_21623</name>
</gene>
<feature type="region of interest" description="Disordered" evidence="1">
    <location>
        <begin position="1"/>
        <end position="24"/>
    </location>
</feature>